<protein>
    <submittedName>
        <fullName evidence="2">Uncharacterized protein</fullName>
    </submittedName>
</protein>
<dbReference type="EMBL" id="KZ851943">
    <property type="protein sequence ID" value="RDH16016.1"/>
    <property type="molecule type" value="Genomic_DNA"/>
</dbReference>
<reference evidence="2 3" key="1">
    <citation type="submission" date="2018-07" db="EMBL/GenBank/DDBJ databases">
        <title>Section-level genome sequencing of Aspergillus section Nigri to investigate inter- and intra-species variation.</title>
        <authorList>
            <consortium name="DOE Joint Genome Institute"/>
            <person name="Vesth T.C."/>
            <person name="Nybo J.L."/>
            <person name="Theobald S."/>
            <person name="Frisvad J.C."/>
            <person name="Larsen T.O."/>
            <person name="Nielsen K.F."/>
            <person name="Hoof J.B."/>
            <person name="Brandl J."/>
            <person name="Salamov A."/>
            <person name="Riley R."/>
            <person name="Gladden J.M."/>
            <person name="Phatale P."/>
            <person name="Nielsen M.T."/>
            <person name="Lyhne E.K."/>
            <person name="Kogle M.E."/>
            <person name="Strasser K."/>
            <person name="McDonnell E."/>
            <person name="Barry K."/>
            <person name="Clum A."/>
            <person name="Chen C."/>
            <person name="Nolan M."/>
            <person name="Sandor L."/>
            <person name="Kuo A."/>
            <person name="Lipzen A."/>
            <person name="Hainaut M."/>
            <person name="Drula E."/>
            <person name="Tsang A."/>
            <person name="Magnuson J.K."/>
            <person name="Henrissat B."/>
            <person name="Wiebenga A."/>
            <person name="Simmons B.A."/>
            <person name="Makela M.R."/>
            <person name="De vries R.P."/>
            <person name="Grigoriev I.V."/>
            <person name="Mortensen U.H."/>
            <person name="Baker S.E."/>
            <person name="Andersen M.R."/>
        </authorList>
    </citation>
    <scope>NUCLEOTIDE SEQUENCE [LARGE SCALE GENOMIC DNA]</scope>
    <source>
        <strain evidence="2 3">ATCC 13496</strain>
    </source>
</reference>
<feature type="compositionally biased region" description="Polar residues" evidence="1">
    <location>
        <begin position="1"/>
        <end position="19"/>
    </location>
</feature>
<gene>
    <name evidence="2" type="ORF">M747DRAFT_246040</name>
</gene>
<name>A0A370BKD4_ASPNG</name>
<accession>A0A370BKD4</accession>
<evidence type="ECO:0000313" key="3">
    <source>
        <dbReference type="Proteomes" id="UP000253845"/>
    </source>
</evidence>
<organism evidence="2 3">
    <name type="scientific">Aspergillus niger ATCC 13496</name>
    <dbReference type="NCBI Taxonomy" id="1353008"/>
    <lineage>
        <taxon>Eukaryota</taxon>
        <taxon>Fungi</taxon>
        <taxon>Dikarya</taxon>
        <taxon>Ascomycota</taxon>
        <taxon>Pezizomycotina</taxon>
        <taxon>Eurotiomycetes</taxon>
        <taxon>Eurotiomycetidae</taxon>
        <taxon>Eurotiales</taxon>
        <taxon>Aspergillaceae</taxon>
        <taxon>Aspergillus</taxon>
        <taxon>Aspergillus subgen. Circumdati</taxon>
    </lineage>
</organism>
<sequence>MGTIGKYSTSKSGQSSPATATERCHGVVACQDELPADLKDAKPGASRPQKGDDENGVERESLMHGLDGEKGKQQQLQQHSYCEWGLGGKGNVVLLESVWQAGRRGGTTRLMAATNPKFPTTRASEEARRSWKKWKAGPVDGVVAMGMWLFREQPLPSGPLNDYCLNSLLYALYIFESSSTGYVRNTGIQSMLCRVHFLLPERHLRTPHGFIQGSDPMRANPSGRSSNGCVDMRDSLGIGTVRCKPIKGGCLKAVKMKSLEILVWNFQKTKALGHSPLHLLMREPWFGTSVECFAALGRHVFAESLAADQTATCGLTPTSRSIFEKATLGHTQVLPRYGTTVLRVPLHLPLGTYPPYLFQTNILADRQLIATQAGVLEKGRAGATVAQLNGSNVHMSSHHFKADQQTGTSDMSLSMPRTSQFSLGNQPLEFPANAPGHLSSSTSHRTDTRRLQAFSVITAVGDRVGSMTRLAANAVALLLRSIDWPRLTFSSPEIAVLSLGSSTDAYKTPYLCQLSMTYIYMAPQTPHHLAEKDHSISMYGQ</sequence>
<evidence type="ECO:0000313" key="2">
    <source>
        <dbReference type="EMBL" id="RDH16016.1"/>
    </source>
</evidence>
<evidence type="ECO:0000256" key="1">
    <source>
        <dbReference type="SAM" id="MobiDB-lite"/>
    </source>
</evidence>
<dbReference type="AlphaFoldDB" id="A0A370BKD4"/>
<feature type="region of interest" description="Disordered" evidence="1">
    <location>
        <begin position="1"/>
        <end position="56"/>
    </location>
</feature>
<dbReference type="VEuPathDB" id="FungiDB:M747DRAFT_246040"/>
<proteinExistence type="predicted"/>
<dbReference type="Proteomes" id="UP000253845">
    <property type="component" value="Unassembled WGS sequence"/>
</dbReference>